<protein>
    <submittedName>
        <fullName evidence="1">Uncharacterized protein</fullName>
    </submittedName>
</protein>
<sequence length="46" mass="5143">MDMFKEETNSEDQRLIFDTGTGKLVIQQKVSPISLDSVITDSIAKL</sequence>
<proteinExistence type="predicted"/>
<evidence type="ECO:0000313" key="1">
    <source>
        <dbReference type="EMBL" id="ABW32187.1"/>
    </source>
</evidence>
<keyword evidence="2" id="KW-1185">Reference proteome</keyword>
<dbReference type="HOGENOM" id="CLU_3178850_0_0_3"/>
<dbReference type="KEGG" id="amr:AM1_C0257"/>
<evidence type="ECO:0000313" key="2">
    <source>
        <dbReference type="Proteomes" id="UP000000268"/>
    </source>
</evidence>
<dbReference type="Proteomes" id="UP000000268">
    <property type="component" value="Plasmid pREB3"/>
</dbReference>
<name>A8ZMY8_ACAM1</name>
<accession>A8ZMY8</accession>
<geneLocation type="plasmid" evidence="1 2">
    <name>pREB3</name>
</geneLocation>
<keyword evidence="1" id="KW-0614">Plasmid</keyword>
<dbReference type="EMBL" id="CP000840">
    <property type="protein sequence ID" value="ABW32187.1"/>
    <property type="molecule type" value="Genomic_DNA"/>
</dbReference>
<dbReference type="AlphaFoldDB" id="A8ZMY8"/>
<gene>
    <name evidence="1" type="ordered locus">AM1_C0257</name>
</gene>
<reference evidence="1 2" key="1">
    <citation type="journal article" date="2008" name="Proc. Natl. Acad. Sci. U.S.A.">
        <title>Niche adaptation and genome expansion in the chlorophyll d-producing cyanobacterium Acaryochloris marina.</title>
        <authorList>
            <person name="Swingley W.D."/>
            <person name="Chen M."/>
            <person name="Cheung P.C."/>
            <person name="Conrad A.L."/>
            <person name="Dejesa L.C."/>
            <person name="Hao J."/>
            <person name="Honchak B.M."/>
            <person name="Karbach L.E."/>
            <person name="Kurdoglu A."/>
            <person name="Lahiri S."/>
            <person name="Mastrian S.D."/>
            <person name="Miyashita H."/>
            <person name="Page L."/>
            <person name="Ramakrishna P."/>
            <person name="Satoh S."/>
            <person name="Sattley W.M."/>
            <person name="Shimada Y."/>
            <person name="Taylor H.L."/>
            <person name="Tomo T."/>
            <person name="Tsuchiya T."/>
            <person name="Wang Z.T."/>
            <person name="Raymond J."/>
            <person name="Mimuro M."/>
            <person name="Blankenship R.E."/>
            <person name="Touchman J.W."/>
        </authorList>
    </citation>
    <scope>NUCLEOTIDE SEQUENCE [LARGE SCALE GENOMIC DNA]</scope>
    <source>
        <strain evidence="2">MBIC 11017</strain>
        <plasmid evidence="2">Plasmid pREB3</plasmid>
    </source>
</reference>
<organism evidence="1 2">
    <name type="scientific">Acaryochloris marina (strain MBIC 11017)</name>
    <dbReference type="NCBI Taxonomy" id="329726"/>
    <lineage>
        <taxon>Bacteria</taxon>
        <taxon>Bacillati</taxon>
        <taxon>Cyanobacteriota</taxon>
        <taxon>Cyanophyceae</taxon>
        <taxon>Acaryochloridales</taxon>
        <taxon>Acaryochloridaceae</taxon>
        <taxon>Acaryochloris</taxon>
    </lineage>
</organism>